<dbReference type="NCBIfam" id="NF004588">
    <property type="entry name" value="PRK05928.2-6"/>
    <property type="match status" value="1"/>
</dbReference>
<proteinExistence type="predicted"/>
<accession>A0AAQ0ELW4</accession>
<reference evidence="3" key="2">
    <citation type="journal article" date="2021" name="Front. Microbiol.">
        <title>Generation of Tetracycline and Rifamycin Resistant Chlamydia Suis Recombinants.</title>
        <authorList>
            <person name="Marti H."/>
            <person name="Bommana S."/>
            <person name="Read T.D."/>
            <person name="Pesch T."/>
            <person name="Prahauser B."/>
            <person name="Dean D."/>
            <person name="Borel N."/>
        </authorList>
    </citation>
    <scope>NUCLEOTIDE SEQUENCE</scope>
    <source>
        <strain evidence="3">208.1</strain>
    </source>
</reference>
<dbReference type="InterPro" id="IPR003754">
    <property type="entry name" value="4pyrrol_synth_uPrphyn_synth"/>
</dbReference>
<dbReference type="RefSeq" id="WP_080122355.1">
    <property type="nucleotide sequence ID" value="NZ_CP035278.1"/>
</dbReference>
<dbReference type="Proteomes" id="UP000825134">
    <property type="component" value="Chromosome"/>
</dbReference>
<evidence type="ECO:0000313" key="3">
    <source>
        <dbReference type="EMBL" id="QYC74420.1"/>
    </source>
</evidence>
<organism evidence="3 5">
    <name type="scientific">Chlamydia suis</name>
    <dbReference type="NCBI Taxonomy" id="83559"/>
    <lineage>
        <taxon>Bacteria</taxon>
        <taxon>Pseudomonadati</taxon>
        <taxon>Chlamydiota</taxon>
        <taxon>Chlamydiia</taxon>
        <taxon>Chlamydiales</taxon>
        <taxon>Chlamydiaceae</taxon>
        <taxon>Chlamydia/Chlamydophila group</taxon>
        <taxon>Chlamydia</taxon>
    </lineage>
</organism>
<evidence type="ECO:0000313" key="2">
    <source>
        <dbReference type="EMBL" id="QHP83643.1"/>
    </source>
</evidence>
<evidence type="ECO:0000313" key="4">
    <source>
        <dbReference type="Proteomes" id="UP000512184"/>
    </source>
</evidence>
<dbReference type="EC" id="4.2.1.75" evidence="3"/>
<dbReference type="Pfam" id="PF02602">
    <property type="entry name" value="HEM4"/>
    <property type="match status" value="1"/>
</dbReference>
<dbReference type="Gene3D" id="3.40.50.10090">
    <property type="match status" value="1"/>
</dbReference>
<dbReference type="SUPFAM" id="SSF69618">
    <property type="entry name" value="HemD-like"/>
    <property type="match status" value="1"/>
</dbReference>
<dbReference type="InterPro" id="IPR036108">
    <property type="entry name" value="4pyrrol_syn_uPrphyn_synt_sf"/>
</dbReference>
<dbReference type="CDD" id="cd06578">
    <property type="entry name" value="HemD"/>
    <property type="match status" value="1"/>
</dbReference>
<dbReference type="EMBL" id="CP035278">
    <property type="protein sequence ID" value="QHP83643.1"/>
    <property type="molecule type" value="Genomic_DNA"/>
</dbReference>
<dbReference type="EMBL" id="CP063185">
    <property type="protein sequence ID" value="QYC74420.1"/>
    <property type="molecule type" value="Genomic_DNA"/>
</dbReference>
<evidence type="ECO:0000313" key="5">
    <source>
        <dbReference type="Proteomes" id="UP000825134"/>
    </source>
</evidence>
<feature type="domain" description="Tetrapyrrole biosynthesis uroporphyrinogen III synthase" evidence="1">
    <location>
        <begin position="15"/>
        <end position="202"/>
    </location>
</feature>
<gene>
    <name evidence="2" type="primary">hemD</name>
    <name evidence="2" type="ORF">Chls_768</name>
    <name evidence="3" type="ORF">INQ84_00130</name>
</gene>
<reference evidence="2 4" key="1">
    <citation type="submission" date="2019-01" db="EMBL/GenBank/DDBJ databases">
        <title>Whole genome sequencing and annotation enables comparative genome analysis that reveals unique features of the Chlamydia suis R19 Genome.</title>
        <authorList>
            <person name="Dimond Z.E."/>
        </authorList>
    </citation>
    <scope>NUCLEOTIDE SEQUENCE [LARGE SCALE GENOMIC DNA]</scope>
    <source>
        <strain evidence="2 4">R19</strain>
    </source>
</reference>
<protein>
    <submittedName>
        <fullName evidence="3">Uroporphyrinogen-III synthase</fullName>
        <ecNumber evidence="3">4.2.1.75</ecNumber>
    </submittedName>
</protein>
<dbReference type="GO" id="GO:0004852">
    <property type="term" value="F:uroporphyrinogen-III synthase activity"/>
    <property type="evidence" value="ECO:0007669"/>
    <property type="project" value="UniProtKB-EC"/>
</dbReference>
<dbReference type="GO" id="GO:0033014">
    <property type="term" value="P:tetrapyrrole biosynthetic process"/>
    <property type="evidence" value="ECO:0007669"/>
    <property type="project" value="InterPro"/>
</dbReference>
<keyword evidence="3" id="KW-0456">Lyase</keyword>
<keyword evidence="4" id="KW-1185">Reference proteome</keyword>
<name>A0AAQ0ELW4_9CHLA</name>
<evidence type="ECO:0000259" key="1">
    <source>
        <dbReference type="Pfam" id="PF02602"/>
    </source>
</evidence>
<sequence>MILYLGLNPSFAKRYSAVFQPMIRIVPFSKRAPQMRRARQFLVSASHILLTSPSSTHCFFASIKKNISSSTLINKNFVTIGETTSSRVRAHFPNATIQQVPFPQAESFLPILSSLSPEASILYPHSFLARPIIRSFLEKLPNPFFAYPHYTVKPLKLPLKTFLPYKIIILTSPSIVHAYAKLFPSLPRKEHWCLGKISAEAFTNTFCISPSKILFSSQESTDC</sequence>
<dbReference type="AlphaFoldDB" id="A0AAQ0ELW4"/>
<dbReference type="Proteomes" id="UP000512184">
    <property type="component" value="Chromosome"/>
</dbReference>